<dbReference type="PANTHER" id="PTHR43819:SF1">
    <property type="entry name" value="ARCHAEAL-TYPE GLUTAMATE SYNTHASE [NADPH]"/>
    <property type="match status" value="1"/>
</dbReference>
<evidence type="ECO:0000256" key="1">
    <source>
        <dbReference type="ARBA" id="ARBA00009716"/>
    </source>
</evidence>
<dbReference type="PATRIC" id="fig|1249627.3.peg.2485"/>
<dbReference type="EMBL" id="AONC01000036">
    <property type="protein sequence ID" value="EXJ14798.1"/>
    <property type="molecule type" value="Genomic_DNA"/>
</dbReference>
<dbReference type="GO" id="GO:0015930">
    <property type="term" value="F:glutamate synthase activity"/>
    <property type="evidence" value="ECO:0007669"/>
    <property type="project" value="InterPro"/>
</dbReference>
<keyword evidence="5" id="KW-1185">Reference proteome</keyword>
<dbReference type="Proteomes" id="UP000019460">
    <property type="component" value="Unassembled WGS sequence"/>
</dbReference>
<dbReference type="InterPro" id="IPR027283">
    <property type="entry name" value="YerD"/>
</dbReference>
<dbReference type="STRING" id="1249627.D779_2167"/>
<dbReference type="AlphaFoldDB" id="W9V5H6"/>
<evidence type="ECO:0000256" key="2">
    <source>
        <dbReference type="PIRNR" id="PIRNR006429"/>
    </source>
</evidence>
<protein>
    <submittedName>
        <fullName evidence="4">Ferredoxin-dependent glutamate synthase</fullName>
    </submittedName>
</protein>
<dbReference type="CDD" id="cd02808">
    <property type="entry name" value="GltS_FMN"/>
    <property type="match status" value="1"/>
</dbReference>
<evidence type="ECO:0000259" key="3">
    <source>
        <dbReference type="Pfam" id="PF01645"/>
    </source>
</evidence>
<dbReference type="SUPFAM" id="SSF51395">
    <property type="entry name" value="FMN-linked oxidoreductases"/>
    <property type="match status" value="1"/>
</dbReference>
<gene>
    <name evidence="4" type="ORF">D779_2167</name>
</gene>
<comment type="similarity">
    <text evidence="1 2">Belongs to the glutamate synthase family.</text>
</comment>
<evidence type="ECO:0000313" key="5">
    <source>
        <dbReference type="Proteomes" id="UP000019460"/>
    </source>
</evidence>
<accession>W9V5H6</accession>
<dbReference type="InterPro" id="IPR002932">
    <property type="entry name" value="Glu_synthdom"/>
</dbReference>
<dbReference type="PIRSF" id="PIRSF006429">
    <property type="entry name" value="GOGAT_lg_2"/>
    <property type="match status" value="1"/>
</dbReference>
<proteinExistence type="inferred from homology"/>
<dbReference type="PANTHER" id="PTHR43819">
    <property type="entry name" value="ARCHAEAL-TYPE GLUTAMATE SYNTHASE [NADPH]"/>
    <property type="match status" value="1"/>
</dbReference>
<feature type="domain" description="Glutamate synthase" evidence="3">
    <location>
        <begin position="160"/>
        <end position="475"/>
    </location>
</feature>
<comment type="caution">
    <text evidence="4">The sequence shown here is derived from an EMBL/GenBank/DDBJ whole genome shotgun (WGS) entry which is preliminary data.</text>
</comment>
<dbReference type="OrthoDB" id="9758182at2"/>
<reference evidence="4 5" key="1">
    <citation type="submission" date="2012-11" db="EMBL/GenBank/DDBJ databases">
        <title>Genome assembly of Thiorhodococcus sp. AK35.</title>
        <authorList>
            <person name="Nupur N."/>
            <person name="Khatri I."/>
            <person name="Subramanian S."/>
            <person name="Pinnaka A."/>
        </authorList>
    </citation>
    <scope>NUCLEOTIDE SEQUENCE [LARGE SCALE GENOMIC DNA]</scope>
    <source>
        <strain evidence="4 5">AK35</strain>
    </source>
</reference>
<name>W9V5H6_9GAMM</name>
<dbReference type="Pfam" id="PF01645">
    <property type="entry name" value="Glu_synthase"/>
    <property type="match status" value="1"/>
</dbReference>
<evidence type="ECO:0000313" key="4">
    <source>
        <dbReference type="EMBL" id="EXJ14798.1"/>
    </source>
</evidence>
<dbReference type="InterPro" id="IPR013785">
    <property type="entry name" value="Aldolase_TIM"/>
</dbReference>
<organism evidence="4 5">
    <name type="scientific">Imhoffiella purpurea</name>
    <dbReference type="NCBI Taxonomy" id="1249627"/>
    <lineage>
        <taxon>Bacteria</taxon>
        <taxon>Pseudomonadati</taxon>
        <taxon>Pseudomonadota</taxon>
        <taxon>Gammaproteobacteria</taxon>
        <taxon>Chromatiales</taxon>
        <taxon>Chromatiaceae</taxon>
        <taxon>Imhoffiella</taxon>
    </lineage>
</organism>
<sequence length="554" mass="59652">MTQFLHAAIRAMVPLLALLASLLAALLAPDSGVALTIYTLSAFLLLLGLIDVLQNGNAVIRNYPVAGHIRFLGYRLRPFLRQYIVEDDLEGTPLSFEARNLVKARAKGDTDTHPFGSERAMDADGYVWVSHSIAPVADPDTDPRVRVGGDQCRQPYEASLLNVSAMSFGALSARAIEALNLGAAKGGFYQDTGEGGLSDYHLRHGGDLVWELGSGYFGARDRQGRFDPESFRDKAQRESVRMTEIKLSQGAKPGHGGLLPAAKVTDEIAAVRQVPAHRDCLSPRGHSAFSTPVGLLEFAARMRDLSGGKPVGIKLCVGQPHEVMALMKAMLKTGIRLDFIIVDGAEGGTGAAPLELSDWVGMPLKEGLAVVRNALEGSGLRRHVRLAASGKVYSGMGIAHNLAVGADWCNAARAFMFSVGCIQSKRCHLGTCPTGVATQDPWRQAGLVPGVQGERAARFHRKTIEALVGITAACGLTHPADLQPHHLAIRTGPAEAKPLDELQHFLPEGILLEDPQSTQYAEFWEAADPDTFAPRIDLTERRVSIDERNTGLFT</sequence>
<dbReference type="PIRSF" id="PIRSF500060">
    <property type="entry name" value="UCP500060"/>
    <property type="match status" value="1"/>
</dbReference>
<dbReference type="RefSeq" id="WP_043754334.1">
    <property type="nucleotide sequence ID" value="NZ_AONC01000036.1"/>
</dbReference>
<dbReference type="GO" id="GO:0006537">
    <property type="term" value="P:glutamate biosynthetic process"/>
    <property type="evidence" value="ECO:0007669"/>
    <property type="project" value="InterPro"/>
</dbReference>
<dbReference type="eggNOG" id="COG0069">
    <property type="taxonomic scope" value="Bacteria"/>
</dbReference>
<dbReference type="Gene3D" id="3.20.20.70">
    <property type="entry name" value="Aldolase class I"/>
    <property type="match status" value="1"/>
</dbReference>
<dbReference type="InterPro" id="IPR024188">
    <property type="entry name" value="GltB"/>
</dbReference>